<accession>A0A173S5M9</accession>
<reference evidence="2 3" key="1">
    <citation type="submission" date="2015-09" db="EMBL/GenBank/DDBJ databases">
        <authorList>
            <consortium name="Pathogen Informatics"/>
        </authorList>
    </citation>
    <scope>NUCLEOTIDE SEQUENCE [LARGE SCALE GENOMIC DNA]</scope>
    <source>
        <strain evidence="2 3">2789STDY5834970</strain>
    </source>
</reference>
<dbReference type="RefSeq" id="WP_055185446.1">
    <property type="nucleotide sequence ID" value="NZ_CYXN01000004.1"/>
</dbReference>
<dbReference type="OrthoDB" id="186173at2"/>
<dbReference type="Proteomes" id="UP000095649">
    <property type="component" value="Unassembled WGS sequence"/>
</dbReference>
<gene>
    <name evidence="2" type="ORF">ERS852582_00818</name>
</gene>
<feature type="domain" description="Wadjet protein JetD C-terminal" evidence="1">
    <location>
        <begin position="253"/>
        <end position="409"/>
    </location>
</feature>
<organism evidence="2 3">
    <name type="scientific">Faecalibacterium prausnitzii</name>
    <dbReference type="NCBI Taxonomy" id="853"/>
    <lineage>
        <taxon>Bacteria</taxon>
        <taxon>Bacillati</taxon>
        <taxon>Bacillota</taxon>
        <taxon>Clostridia</taxon>
        <taxon>Eubacteriales</taxon>
        <taxon>Oscillospiraceae</taxon>
        <taxon>Faecalibacterium</taxon>
    </lineage>
</organism>
<evidence type="ECO:0000313" key="3">
    <source>
        <dbReference type="Proteomes" id="UP000095649"/>
    </source>
</evidence>
<dbReference type="Pfam" id="PF09983">
    <property type="entry name" value="JetD_C"/>
    <property type="match status" value="1"/>
</dbReference>
<proteinExistence type="predicted"/>
<protein>
    <submittedName>
        <fullName evidence="2">Uncharacterized protein conserved in bacteria C-term(DUF2220)</fullName>
    </submittedName>
</protein>
<dbReference type="EMBL" id="CYXN01000004">
    <property type="protein sequence ID" value="CUM85069.1"/>
    <property type="molecule type" value="Genomic_DNA"/>
</dbReference>
<sequence length="412" mass="47765">MKEAQVILNRLLDKFENSKHLSEPNTSRRRVMLRIDKRELPEYQYEDAVVRDAYNIAARELEQQALVRLEWARKQSVLSCIVLDLERVAQCYECADRVHPRKKAEEVANIIMQKLADNPVPWIAAWRDAVCAQVRNSMKVPTYCRENDGLLQELLLTFQRYAELSGSVTMRAFSSQCFHDTKYFERNVRELFLIIARKYNTQLAAACTEAELGERDQLAFLGIYARPELYELSGDCAICLKKGELRLSAAEPYGLALPSTLVSEIVDIELKNICCITFIENKTNYDEYLLAEKQLEELVVYHGGFLSPRKKKLFEKLAAAAGETMQIRFWADIDLGGFCMFENLQTVFPQLEPMRMEGRFVEQYHKNGLKRPEQYLKKLKEERNAGRHTLFVDAIDKILQYGVTIEQETFLE</sequence>
<name>A0A173S5M9_9FIRM</name>
<dbReference type="InterPro" id="IPR024534">
    <property type="entry name" value="JetD_C"/>
</dbReference>
<dbReference type="AlphaFoldDB" id="A0A173S5M9"/>
<evidence type="ECO:0000259" key="1">
    <source>
        <dbReference type="Pfam" id="PF09983"/>
    </source>
</evidence>
<evidence type="ECO:0000313" key="2">
    <source>
        <dbReference type="EMBL" id="CUM85069.1"/>
    </source>
</evidence>